<evidence type="ECO:0000256" key="4">
    <source>
        <dbReference type="PROSITE-ProRule" id="PRU00335"/>
    </source>
</evidence>
<dbReference type="PROSITE" id="PS50977">
    <property type="entry name" value="HTH_TETR_2"/>
    <property type="match status" value="1"/>
</dbReference>
<comment type="caution">
    <text evidence="7">The sequence shown here is derived from an EMBL/GenBank/DDBJ whole genome shotgun (WGS) entry which is preliminary data.</text>
</comment>
<dbReference type="InterPro" id="IPR009057">
    <property type="entry name" value="Homeodomain-like_sf"/>
</dbReference>
<evidence type="ECO:0000256" key="2">
    <source>
        <dbReference type="ARBA" id="ARBA00023125"/>
    </source>
</evidence>
<dbReference type="InterPro" id="IPR054156">
    <property type="entry name" value="YxaF_TetR_C"/>
</dbReference>
<dbReference type="GO" id="GO:0003677">
    <property type="term" value="F:DNA binding"/>
    <property type="evidence" value="ECO:0007669"/>
    <property type="project" value="UniProtKB-UniRule"/>
</dbReference>
<dbReference type="Pfam" id="PF21993">
    <property type="entry name" value="TetR_C_13_2"/>
    <property type="match status" value="1"/>
</dbReference>
<keyword evidence="8" id="KW-1185">Reference proteome</keyword>
<feature type="region of interest" description="Disordered" evidence="5">
    <location>
        <begin position="185"/>
        <end position="228"/>
    </location>
</feature>
<dbReference type="RefSeq" id="WP_114016400.1">
    <property type="nucleotide sequence ID" value="NZ_QOIM01000036.1"/>
</dbReference>
<dbReference type="AlphaFoldDB" id="A0A367EI94"/>
<feature type="DNA-binding region" description="H-T-H motif" evidence="4">
    <location>
        <begin position="24"/>
        <end position="43"/>
    </location>
</feature>
<dbReference type="Pfam" id="PF00440">
    <property type="entry name" value="TetR_N"/>
    <property type="match status" value="1"/>
</dbReference>
<proteinExistence type="predicted"/>
<dbReference type="Gene3D" id="1.10.357.10">
    <property type="entry name" value="Tetracycline Repressor, domain 2"/>
    <property type="match status" value="1"/>
</dbReference>
<evidence type="ECO:0000256" key="1">
    <source>
        <dbReference type="ARBA" id="ARBA00023015"/>
    </source>
</evidence>
<dbReference type="InterPro" id="IPR036271">
    <property type="entry name" value="Tet_transcr_reg_TetR-rel_C_sf"/>
</dbReference>
<evidence type="ECO:0000313" key="7">
    <source>
        <dbReference type="EMBL" id="RCG17489.1"/>
    </source>
</evidence>
<dbReference type="InterPro" id="IPR001647">
    <property type="entry name" value="HTH_TetR"/>
</dbReference>
<dbReference type="SUPFAM" id="SSF46689">
    <property type="entry name" value="Homeodomain-like"/>
    <property type="match status" value="1"/>
</dbReference>
<protein>
    <submittedName>
        <fullName evidence="7">TetR/AcrR family transcriptional regulator</fullName>
    </submittedName>
</protein>
<dbReference type="SUPFAM" id="SSF48498">
    <property type="entry name" value="Tetracyclin repressor-like, C-terminal domain"/>
    <property type="match status" value="1"/>
</dbReference>
<organism evidence="7 8">
    <name type="scientific">Streptomyces reniochalinae</name>
    <dbReference type="NCBI Taxonomy" id="2250578"/>
    <lineage>
        <taxon>Bacteria</taxon>
        <taxon>Bacillati</taxon>
        <taxon>Actinomycetota</taxon>
        <taxon>Actinomycetes</taxon>
        <taxon>Kitasatosporales</taxon>
        <taxon>Streptomycetaceae</taxon>
        <taxon>Streptomyces</taxon>
    </lineage>
</organism>
<dbReference type="PANTHER" id="PTHR47506">
    <property type="entry name" value="TRANSCRIPTIONAL REGULATORY PROTEIN"/>
    <property type="match status" value="1"/>
</dbReference>
<keyword evidence="1" id="KW-0805">Transcription regulation</keyword>
<dbReference type="PANTHER" id="PTHR47506:SF3">
    <property type="entry name" value="HTH-TYPE TRANSCRIPTIONAL REGULATOR LMRA"/>
    <property type="match status" value="1"/>
</dbReference>
<dbReference type="OrthoDB" id="4567939at2"/>
<evidence type="ECO:0000256" key="3">
    <source>
        <dbReference type="ARBA" id="ARBA00023163"/>
    </source>
</evidence>
<dbReference type="Proteomes" id="UP000253507">
    <property type="component" value="Unassembled WGS sequence"/>
</dbReference>
<accession>A0A367EI94</accession>
<evidence type="ECO:0000313" key="8">
    <source>
        <dbReference type="Proteomes" id="UP000253507"/>
    </source>
</evidence>
<dbReference type="EMBL" id="QOIM01000036">
    <property type="protein sequence ID" value="RCG17489.1"/>
    <property type="molecule type" value="Genomic_DNA"/>
</dbReference>
<evidence type="ECO:0000256" key="5">
    <source>
        <dbReference type="SAM" id="MobiDB-lite"/>
    </source>
</evidence>
<feature type="domain" description="HTH tetR-type" evidence="6">
    <location>
        <begin position="1"/>
        <end position="61"/>
    </location>
</feature>
<keyword evidence="3" id="KW-0804">Transcription</keyword>
<reference evidence="7 8" key="1">
    <citation type="submission" date="2018-06" db="EMBL/GenBank/DDBJ databases">
        <title>Streptomyces reniochalinae sp. nov. and Streptomyces diacarnus sp. nov. from marine sponges.</title>
        <authorList>
            <person name="Li L."/>
        </authorList>
    </citation>
    <scope>NUCLEOTIDE SEQUENCE [LARGE SCALE GENOMIC DNA]</scope>
    <source>
        <strain evidence="7 8">LHW50302</strain>
    </source>
</reference>
<sequence length="228" mass="24354">MDTDERIALAMAELLRKQGYAATGINQLARAAGAPTGSLYHHFKGGKREIAAAALRQTGAAYIQLLPLLLDAHDDLATGIESLFAEAAEDMRDTGWANMCPVGTVTAETADTEPELRKVAAEVMETWVEVGSRYFTARGLSEADSRTVVFAVLSALEGAFILARGMRSAEPFRAAGRTLGTYVASLRDEQPKTPARTRAQTGQRHHAPVPRGESPGPPRARQTPNAAG</sequence>
<keyword evidence="2 4" id="KW-0238">DNA-binding</keyword>
<gene>
    <name evidence="7" type="ORF">DQ392_16580</name>
</gene>
<name>A0A367EI94_9ACTN</name>
<evidence type="ECO:0000259" key="6">
    <source>
        <dbReference type="PROSITE" id="PS50977"/>
    </source>
</evidence>